<organism evidence="6 9">
    <name type="scientific">Pseudoduganella plicata</name>
    <dbReference type="NCBI Taxonomy" id="321984"/>
    <lineage>
        <taxon>Bacteria</taxon>
        <taxon>Pseudomonadati</taxon>
        <taxon>Pseudomonadota</taxon>
        <taxon>Betaproteobacteria</taxon>
        <taxon>Burkholderiales</taxon>
        <taxon>Oxalobacteraceae</taxon>
        <taxon>Telluria group</taxon>
        <taxon>Pseudoduganella</taxon>
    </lineage>
</organism>
<evidence type="ECO:0000256" key="1">
    <source>
        <dbReference type="ARBA" id="ARBA00022475"/>
    </source>
</evidence>
<gene>
    <name evidence="7" type="ORF">E1742_23160</name>
    <name evidence="6" type="ORF">GCM10007388_17350</name>
</gene>
<proteinExistence type="predicted"/>
<accession>A0A4P7BKD4</accession>
<dbReference type="Pfam" id="PF07869">
    <property type="entry name" value="DUF1656"/>
    <property type="match status" value="1"/>
</dbReference>
<evidence type="ECO:0000256" key="5">
    <source>
        <dbReference type="SAM" id="Phobius"/>
    </source>
</evidence>
<dbReference type="EMBL" id="BMWW01000002">
    <property type="protein sequence ID" value="GGY84721.1"/>
    <property type="molecule type" value="Genomic_DNA"/>
</dbReference>
<name>A0A4P7BKD4_9BURK</name>
<protein>
    <submittedName>
        <fullName evidence="6">DUF1656 domain-containing protein</fullName>
    </submittedName>
</protein>
<evidence type="ECO:0000313" key="8">
    <source>
        <dbReference type="Proteomes" id="UP000294359"/>
    </source>
</evidence>
<sequence>MPRELSVLGILIPTILPVFFASLLLQGALDWVLSHAGVYRRLWHPALARLCLLVCIFGGLTAWLYR</sequence>
<dbReference type="Proteomes" id="UP000619512">
    <property type="component" value="Unassembled WGS sequence"/>
</dbReference>
<reference evidence="6" key="3">
    <citation type="submission" date="2022-12" db="EMBL/GenBank/DDBJ databases">
        <authorList>
            <person name="Sun Q."/>
            <person name="Kim S."/>
        </authorList>
    </citation>
    <scope>NUCLEOTIDE SEQUENCE</scope>
    <source>
        <strain evidence="6">KCTC 12344</strain>
    </source>
</reference>
<evidence type="ECO:0000256" key="2">
    <source>
        <dbReference type="ARBA" id="ARBA00022692"/>
    </source>
</evidence>
<keyword evidence="2 5" id="KW-0812">Transmembrane</keyword>
<keyword evidence="3 5" id="KW-1133">Transmembrane helix</keyword>
<evidence type="ECO:0000313" key="9">
    <source>
        <dbReference type="Proteomes" id="UP000619512"/>
    </source>
</evidence>
<evidence type="ECO:0000313" key="6">
    <source>
        <dbReference type="EMBL" id="GGY84721.1"/>
    </source>
</evidence>
<evidence type="ECO:0000313" key="7">
    <source>
        <dbReference type="EMBL" id="QBQ38742.1"/>
    </source>
</evidence>
<feature type="transmembrane region" description="Helical" evidence="5">
    <location>
        <begin position="46"/>
        <end position="65"/>
    </location>
</feature>
<feature type="transmembrane region" description="Helical" evidence="5">
    <location>
        <begin position="7"/>
        <end position="26"/>
    </location>
</feature>
<dbReference type="OrthoDB" id="6080293at2"/>
<dbReference type="InterPro" id="IPR012451">
    <property type="entry name" value="DUF1656"/>
</dbReference>
<reference evidence="7 8" key="2">
    <citation type="submission" date="2019-03" db="EMBL/GenBank/DDBJ databases">
        <title>Draft Genome Sequences of Six Type Strains of the Genus Massilia.</title>
        <authorList>
            <person name="Miess H."/>
            <person name="Frediansyhah A."/>
            <person name="Gross H."/>
        </authorList>
    </citation>
    <scope>NUCLEOTIDE SEQUENCE [LARGE SCALE GENOMIC DNA]</scope>
    <source>
        <strain evidence="7 8">DSM 17505</strain>
    </source>
</reference>
<evidence type="ECO:0000256" key="4">
    <source>
        <dbReference type="ARBA" id="ARBA00023136"/>
    </source>
</evidence>
<reference evidence="6" key="1">
    <citation type="journal article" date="2014" name="Int. J. Syst. Evol. Microbiol.">
        <title>Complete genome sequence of Corynebacterium casei LMG S-19264T (=DSM 44701T), isolated from a smear-ripened cheese.</title>
        <authorList>
            <consortium name="US DOE Joint Genome Institute (JGI-PGF)"/>
            <person name="Walter F."/>
            <person name="Albersmeier A."/>
            <person name="Kalinowski J."/>
            <person name="Ruckert C."/>
        </authorList>
    </citation>
    <scope>NUCLEOTIDE SEQUENCE</scope>
    <source>
        <strain evidence="6">KCTC 12344</strain>
    </source>
</reference>
<keyword evidence="4 5" id="KW-0472">Membrane</keyword>
<dbReference type="RefSeq" id="WP_134387441.1">
    <property type="nucleotide sequence ID" value="NZ_BMWW01000002.1"/>
</dbReference>
<keyword evidence="8" id="KW-1185">Reference proteome</keyword>
<keyword evidence="1" id="KW-1003">Cell membrane</keyword>
<dbReference type="AlphaFoldDB" id="A0A4P7BKD4"/>
<dbReference type="EMBL" id="CP038026">
    <property type="protein sequence ID" value="QBQ38742.1"/>
    <property type="molecule type" value="Genomic_DNA"/>
</dbReference>
<evidence type="ECO:0000256" key="3">
    <source>
        <dbReference type="ARBA" id="ARBA00022989"/>
    </source>
</evidence>
<dbReference type="Proteomes" id="UP000294359">
    <property type="component" value="Chromosome"/>
</dbReference>